<name>A0AAW2G240_9HYME</name>
<protein>
    <submittedName>
        <fullName evidence="1">Uncharacterized protein</fullName>
    </submittedName>
</protein>
<accession>A0AAW2G240</accession>
<gene>
    <name evidence="1" type="ORF">PUN28_006789</name>
</gene>
<sequence>MGFMTQATRPMRYVRKGKIARRGIKSPKKVLRAFPEKPWYSSRPCTVKNSTFVGVYKVTISLRSALISFTFYLFYASAVNNFRCLLIN</sequence>
<keyword evidence="2" id="KW-1185">Reference proteome</keyword>
<evidence type="ECO:0000313" key="2">
    <source>
        <dbReference type="Proteomes" id="UP001430953"/>
    </source>
</evidence>
<dbReference type="EMBL" id="JADYXP020000006">
    <property type="protein sequence ID" value="KAL0121510.1"/>
    <property type="molecule type" value="Genomic_DNA"/>
</dbReference>
<reference evidence="1 2" key="1">
    <citation type="submission" date="2023-03" db="EMBL/GenBank/DDBJ databases">
        <title>High recombination rates correlate with genetic variation in Cardiocondyla obscurior ants.</title>
        <authorList>
            <person name="Errbii M."/>
        </authorList>
    </citation>
    <scope>NUCLEOTIDE SEQUENCE [LARGE SCALE GENOMIC DNA]</scope>
    <source>
        <strain evidence="1">Alpha-2009</strain>
        <tissue evidence="1">Whole body</tissue>
    </source>
</reference>
<dbReference type="AlphaFoldDB" id="A0AAW2G240"/>
<comment type="caution">
    <text evidence="1">The sequence shown here is derived from an EMBL/GenBank/DDBJ whole genome shotgun (WGS) entry which is preliminary data.</text>
</comment>
<evidence type="ECO:0000313" key="1">
    <source>
        <dbReference type="EMBL" id="KAL0121510.1"/>
    </source>
</evidence>
<organism evidence="1 2">
    <name type="scientific">Cardiocondyla obscurior</name>
    <dbReference type="NCBI Taxonomy" id="286306"/>
    <lineage>
        <taxon>Eukaryota</taxon>
        <taxon>Metazoa</taxon>
        <taxon>Ecdysozoa</taxon>
        <taxon>Arthropoda</taxon>
        <taxon>Hexapoda</taxon>
        <taxon>Insecta</taxon>
        <taxon>Pterygota</taxon>
        <taxon>Neoptera</taxon>
        <taxon>Endopterygota</taxon>
        <taxon>Hymenoptera</taxon>
        <taxon>Apocrita</taxon>
        <taxon>Aculeata</taxon>
        <taxon>Formicoidea</taxon>
        <taxon>Formicidae</taxon>
        <taxon>Myrmicinae</taxon>
        <taxon>Cardiocondyla</taxon>
    </lineage>
</organism>
<dbReference type="Proteomes" id="UP001430953">
    <property type="component" value="Unassembled WGS sequence"/>
</dbReference>
<proteinExistence type="predicted"/>